<feature type="transmembrane region" description="Helical" evidence="8">
    <location>
        <begin position="150"/>
        <end position="174"/>
    </location>
</feature>
<comment type="subcellular location">
    <subcellularLocation>
        <location evidence="1 8">Cell membrane</location>
        <topology evidence="1 8">Multi-pass membrane protein</topology>
    </subcellularLocation>
</comment>
<evidence type="ECO:0000256" key="6">
    <source>
        <dbReference type="ARBA" id="ARBA00023170"/>
    </source>
</evidence>
<proteinExistence type="inferred from homology"/>
<evidence type="ECO:0000256" key="7">
    <source>
        <dbReference type="ARBA" id="ARBA00023224"/>
    </source>
</evidence>
<keyword evidence="3 8" id="KW-0812">Transmembrane</keyword>
<dbReference type="InterPro" id="IPR013604">
    <property type="entry name" value="7TM_chemorcpt"/>
</dbReference>
<comment type="function">
    <text evidence="8">Gustatory receptor which mediates acceptance or avoidance behavior, depending on its substrates.</text>
</comment>
<evidence type="ECO:0000313" key="10">
    <source>
        <dbReference type="Proteomes" id="UP000075883"/>
    </source>
</evidence>
<dbReference type="PANTHER" id="PTHR21143:SF104">
    <property type="entry name" value="GUSTATORY RECEPTOR 8A-RELATED"/>
    <property type="match status" value="1"/>
</dbReference>
<dbReference type="EnsemblMetazoa" id="ACUA027003-RA">
    <property type="protein sequence ID" value="ACUA027003-PA"/>
    <property type="gene ID" value="ACUA027003"/>
</dbReference>
<accession>A0A182MV61</accession>
<reference evidence="10" key="1">
    <citation type="submission" date="2013-09" db="EMBL/GenBank/DDBJ databases">
        <title>The Genome Sequence of Anopheles culicifacies species A.</title>
        <authorList>
            <consortium name="The Broad Institute Genomics Platform"/>
            <person name="Neafsey D.E."/>
            <person name="Besansky N."/>
            <person name="Howell P."/>
            <person name="Walton C."/>
            <person name="Young S.K."/>
            <person name="Zeng Q."/>
            <person name="Gargeya S."/>
            <person name="Fitzgerald M."/>
            <person name="Haas B."/>
            <person name="Abouelleil A."/>
            <person name="Allen A.W."/>
            <person name="Alvarado L."/>
            <person name="Arachchi H.M."/>
            <person name="Berlin A.M."/>
            <person name="Chapman S.B."/>
            <person name="Gainer-Dewar J."/>
            <person name="Goldberg J."/>
            <person name="Griggs A."/>
            <person name="Gujja S."/>
            <person name="Hansen M."/>
            <person name="Howarth C."/>
            <person name="Imamovic A."/>
            <person name="Ireland A."/>
            <person name="Larimer J."/>
            <person name="McCowan C."/>
            <person name="Murphy C."/>
            <person name="Pearson M."/>
            <person name="Poon T.W."/>
            <person name="Priest M."/>
            <person name="Roberts A."/>
            <person name="Saif S."/>
            <person name="Shea T."/>
            <person name="Sisk P."/>
            <person name="Sykes S."/>
            <person name="Wortman J."/>
            <person name="Nusbaum C."/>
            <person name="Birren B."/>
        </authorList>
    </citation>
    <scope>NUCLEOTIDE SEQUENCE [LARGE SCALE GENOMIC DNA]</scope>
    <source>
        <strain evidence="10">A-37</strain>
    </source>
</reference>
<keyword evidence="7 8" id="KW-0807">Transducer</keyword>
<organism evidence="9 10">
    <name type="scientific">Anopheles culicifacies</name>
    <dbReference type="NCBI Taxonomy" id="139723"/>
    <lineage>
        <taxon>Eukaryota</taxon>
        <taxon>Metazoa</taxon>
        <taxon>Ecdysozoa</taxon>
        <taxon>Arthropoda</taxon>
        <taxon>Hexapoda</taxon>
        <taxon>Insecta</taxon>
        <taxon>Pterygota</taxon>
        <taxon>Neoptera</taxon>
        <taxon>Endopterygota</taxon>
        <taxon>Diptera</taxon>
        <taxon>Nematocera</taxon>
        <taxon>Culicoidea</taxon>
        <taxon>Culicidae</taxon>
        <taxon>Anophelinae</taxon>
        <taxon>Anopheles</taxon>
        <taxon>culicifacies species complex</taxon>
    </lineage>
</organism>
<dbReference type="PANTHER" id="PTHR21143">
    <property type="entry name" value="INVERTEBRATE GUSTATORY RECEPTOR"/>
    <property type="match status" value="1"/>
</dbReference>
<dbReference type="GO" id="GO:0005886">
    <property type="term" value="C:plasma membrane"/>
    <property type="evidence" value="ECO:0007669"/>
    <property type="project" value="UniProtKB-SubCell"/>
</dbReference>
<dbReference type="GO" id="GO:0008049">
    <property type="term" value="P:male courtship behavior"/>
    <property type="evidence" value="ECO:0007669"/>
    <property type="project" value="TreeGrafter"/>
</dbReference>
<evidence type="ECO:0000256" key="1">
    <source>
        <dbReference type="ARBA" id="ARBA00004651"/>
    </source>
</evidence>
<comment type="caution">
    <text evidence="8">Lacks conserved residue(s) required for the propagation of feature annotation.</text>
</comment>
<dbReference type="Proteomes" id="UP000075883">
    <property type="component" value="Unassembled WGS sequence"/>
</dbReference>
<evidence type="ECO:0000256" key="4">
    <source>
        <dbReference type="ARBA" id="ARBA00022989"/>
    </source>
</evidence>
<feature type="transmembrane region" description="Helical" evidence="8">
    <location>
        <begin position="6"/>
        <end position="26"/>
    </location>
</feature>
<comment type="similarity">
    <text evidence="8">Belongs to the insect chemoreceptor superfamily. Gustatory receptor (GR) family.</text>
</comment>
<evidence type="ECO:0000256" key="2">
    <source>
        <dbReference type="ARBA" id="ARBA00022475"/>
    </source>
</evidence>
<feature type="transmembrane region" description="Helical" evidence="8">
    <location>
        <begin position="194"/>
        <end position="215"/>
    </location>
</feature>
<dbReference type="Pfam" id="PF08395">
    <property type="entry name" value="7tm_7"/>
    <property type="match status" value="1"/>
</dbReference>
<evidence type="ECO:0000256" key="8">
    <source>
        <dbReference type="RuleBase" id="RU363108"/>
    </source>
</evidence>
<name>A0A182MV61_9DIPT</name>
<dbReference type="AlphaFoldDB" id="A0A182MV61"/>
<dbReference type="GO" id="GO:0007165">
    <property type="term" value="P:signal transduction"/>
    <property type="evidence" value="ECO:0007669"/>
    <property type="project" value="UniProtKB-KW"/>
</dbReference>
<evidence type="ECO:0000256" key="3">
    <source>
        <dbReference type="ARBA" id="ARBA00022692"/>
    </source>
</evidence>
<keyword evidence="6 8" id="KW-0675">Receptor</keyword>
<keyword evidence="5 8" id="KW-0472">Membrane</keyword>
<keyword evidence="10" id="KW-1185">Reference proteome</keyword>
<keyword evidence="4 8" id="KW-1133">Transmembrane helix</keyword>
<dbReference type="GO" id="GO:0030424">
    <property type="term" value="C:axon"/>
    <property type="evidence" value="ECO:0007669"/>
    <property type="project" value="TreeGrafter"/>
</dbReference>
<reference evidence="9" key="2">
    <citation type="submission" date="2020-05" db="UniProtKB">
        <authorList>
            <consortium name="EnsemblMetazoa"/>
        </authorList>
    </citation>
    <scope>IDENTIFICATION</scope>
    <source>
        <strain evidence="9">A-37</strain>
    </source>
</reference>
<dbReference type="VEuPathDB" id="VectorBase:ACUA027003"/>
<dbReference type="GO" id="GO:0007635">
    <property type="term" value="P:chemosensory behavior"/>
    <property type="evidence" value="ECO:0007669"/>
    <property type="project" value="TreeGrafter"/>
</dbReference>
<dbReference type="GO" id="GO:0030425">
    <property type="term" value="C:dendrite"/>
    <property type="evidence" value="ECO:0007669"/>
    <property type="project" value="TreeGrafter"/>
</dbReference>
<evidence type="ECO:0000256" key="5">
    <source>
        <dbReference type="ARBA" id="ARBA00023136"/>
    </source>
</evidence>
<feature type="transmembrane region" description="Helical" evidence="8">
    <location>
        <begin position="104"/>
        <end position="129"/>
    </location>
</feature>
<evidence type="ECO:0000313" key="9">
    <source>
        <dbReference type="EnsemblMetazoa" id="ACUA027003-PA"/>
    </source>
</evidence>
<feature type="transmembrane region" description="Helical" evidence="8">
    <location>
        <begin position="64"/>
        <end position="84"/>
    </location>
</feature>
<dbReference type="GO" id="GO:0043025">
    <property type="term" value="C:neuronal cell body"/>
    <property type="evidence" value="ECO:0007669"/>
    <property type="project" value="TreeGrafter"/>
</dbReference>
<dbReference type="GO" id="GO:0050909">
    <property type="term" value="P:sensory perception of taste"/>
    <property type="evidence" value="ECO:0007669"/>
    <property type="project" value="InterPro"/>
</dbReference>
<feature type="transmembrane region" description="Helical" evidence="8">
    <location>
        <begin position="278"/>
        <end position="300"/>
    </location>
</feature>
<sequence length="302" mass="35325">MFYYFVIIETIVAVTFNIITTIKITWSSSQRSLAQCWEQLIAKVQDITHLYNCSIESKQMFQVFWFWLFILSFSYCVFLTYMALSSSVLLIVQTNHFILYGLRIYAYLSHTAVCASFGLFAMLLRLLVVQMQRMLRRTVNENQLRTLIQLYRHILQIIECFCAVYGWILLLIFFEHFLILTDRSYFAIRLYRLPLGFTIQKVCAMLLTWVFPLALNDVLLIGACTATEKALHEFEKQLCLLGKTTNKDSSDFMLMVTCFSLYVAEQKPKFRILKSLNLNFNLLYATCGTIATYLTVFLQFDS</sequence>
<keyword evidence="2 8" id="KW-1003">Cell membrane</keyword>
<dbReference type="EMBL" id="AXCM01003671">
    <property type="status" value="NOT_ANNOTATED_CDS"/>
    <property type="molecule type" value="Genomic_DNA"/>
</dbReference>
<protein>
    <recommendedName>
        <fullName evidence="8">Gustatory receptor</fullName>
    </recommendedName>
</protein>